<dbReference type="GO" id="GO:0003860">
    <property type="term" value="F:3-hydroxyisobutyryl-CoA hydrolase activity"/>
    <property type="evidence" value="ECO:0007669"/>
    <property type="project" value="UniProtKB-UniRule"/>
</dbReference>
<dbReference type="Gene3D" id="3.90.226.10">
    <property type="entry name" value="2-enoyl-CoA Hydratase, Chain A, domain 1"/>
    <property type="match status" value="1"/>
</dbReference>
<evidence type="ECO:0000259" key="3">
    <source>
        <dbReference type="Pfam" id="PF16113"/>
    </source>
</evidence>
<dbReference type="FunFam" id="3.90.226.10:FF:000027">
    <property type="entry name" value="Probable 3-hydroxyisobutyryl-CoA hydrolase 2"/>
    <property type="match status" value="1"/>
</dbReference>
<dbReference type="InterPro" id="IPR045004">
    <property type="entry name" value="ECH_dom"/>
</dbReference>
<evidence type="ECO:0000256" key="2">
    <source>
        <dbReference type="RuleBase" id="RU369070"/>
    </source>
</evidence>
<keyword evidence="1 2" id="KW-0378">Hydrolase</keyword>
<reference evidence="4 5" key="1">
    <citation type="submission" date="2022-03" db="EMBL/GenBank/DDBJ databases">
        <authorList>
            <person name="Nunn A."/>
            <person name="Chopra R."/>
            <person name="Nunn A."/>
            <person name="Contreras Garrido A."/>
        </authorList>
    </citation>
    <scope>NUCLEOTIDE SEQUENCE [LARGE SCALE GENOMIC DNA]</scope>
</reference>
<dbReference type="Pfam" id="PF16113">
    <property type="entry name" value="ECH_2"/>
    <property type="match status" value="1"/>
</dbReference>
<dbReference type="EC" id="3.1.2.4" evidence="2"/>
<comment type="function">
    <text evidence="2">Hydrolyzes 3-hydroxyisobutyryl-CoA (HIBYL-CoA), a saline catabolite. Has high activity toward isobutyryl-CoA. Could be an isobutyryl-CoA dehydrogenase that functions in valine catabolism.</text>
</comment>
<dbReference type="PANTHER" id="PTHR43176">
    <property type="entry name" value="3-HYDROXYISOBUTYRYL-COA HYDROLASE-RELATED"/>
    <property type="match status" value="1"/>
</dbReference>
<dbReference type="PANTHER" id="PTHR43176:SF6">
    <property type="entry name" value="3-HYDROXYISOBUTYRYL-COA HYDROLASE"/>
    <property type="match status" value="1"/>
</dbReference>
<evidence type="ECO:0000256" key="1">
    <source>
        <dbReference type="ARBA" id="ARBA00022801"/>
    </source>
</evidence>
<comment type="pathway">
    <text evidence="2">Amino-acid degradation; L-valine degradation.</text>
</comment>
<keyword evidence="5" id="KW-1185">Reference proteome</keyword>
<gene>
    <name evidence="4" type="ORF">TAV2_LOCUS4778</name>
</gene>
<dbReference type="Proteomes" id="UP000836841">
    <property type="component" value="Unassembled WGS sequence"/>
</dbReference>
<comment type="similarity">
    <text evidence="2">Belongs to the enoyl-CoA hydratase/isomerase family.</text>
</comment>
<dbReference type="SUPFAM" id="SSF52096">
    <property type="entry name" value="ClpP/crotonase"/>
    <property type="match status" value="1"/>
</dbReference>
<evidence type="ECO:0000313" key="4">
    <source>
        <dbReference type="EMBL" id="CAH2042786.1"/>
    </source>
</evidence>
<sequence length="353" mass="39766">MICQMLNKLQVYENDPRVNLVILKGNGRAFCAGGDVTSVITFIIAGHWSFGASFYRKQLTLDYLLGTYKKPLVSILNGIVMGGGAGLSMHAKFRIVTEKTVFAMPEAAIGLFPDVGASHFLSRLPGFFGEYVGLTGTRLDGSEMLACGLATHFVHSKDLASLENELDSMSSRGALDVPTVSQVINRFARKVPIKQDSAYKRLEMVNSCFSRETVEEIISSLEKLAREEGERWIMEAIKDMKAASPTSLKIFLRTVIEPIAWEEGRMQKLKECLLREFNVLCHIMRRTVNDDFFEGSRAMIMEKDKKPQWNPSKLELVSDEMVGQFFNKVEDDEWVDLDLPPRSDSLYILQSRL</sequence>
<dbReference type="EMBL" id="CAJVSB020000188">
    <property type="protein sequence ID" value="CAH2042786.1"/>
    <property type="molecule type" value="Genomic_DNA"/>
</dbReference>
<dbReference type="NCBIfam" id="NF004127">
    <property type="entry name" value="PRK05617.1"/>
    <property type="match status" value="1"/>
</dbReference>
<dbReference type="InterPro" id="IPR029045">
    <property type="entry name" value="ClpP/crotonase-like_dom_sf"/>
</dbReference>
<accession>A0AAU9RGN6</accession>
<dbReference type="AlphaFoldDB" id="A0AAU9RGN6"/>
<feature type="domain" description="Enoyl-CoA hydratase/isomerase" evidence="3">
    <location>
        <begin position="1"/>
        <end position="326"/>
    </location>
</feature>
<dbReference type="GO" id="GO:0006574">
    <property type="term" value="P:L-valine catabolic process"/>
    <property type="evidence" value="ECO:0007669"/>
    <property type="project" value="UniProtKB-UniRule"/>
</dbReference>
<dbReference type="InterPro" id="IPR032259">
    <property type="entry name" value="HIBYL-CoA-H"/>
</dbReference>
<proteinExistence type="inferred from homology"/>
<name>A0AAU9RGN6_THLAR</name>
<comment type="catalytic activity">
    <reaction evidence="2">
        <text>3-hydroxy-2-methylpropanoyl-CoA + H2O = 3-hydroxy-2-methylpropanoate + CoA + H(+)</text>
        <dbReference type="Rhea" id="RHEA:20888"/>
        <dbReference type="ChEBI" id="CHEBI:11805"/>
        <dbReference type="ChEBI" id="CHEBI:15377"/>
        <dbReference type="ChEBI" id="CHEBI:15378"/>
        <dbReference type="ChEBI" id="CHEBI:57287"/>
        <dbReference type="ChEBI" id="CHEBI:57340"/>
        <dbReference type="EC" id="3.1.2.4"/>
    </reaction>
</comment>
<dbReference type="CDD" id="cd06558">
    <property type="entry name" value="crotonase-like"/>
    <property type="match status" value="1"/>
</dbReference>
<evidence type="ECO:0000313" key="5">
    <source>
        <dbReference type="Proteomes" id="UP000836841"/>
    </source>
</evidence>
<organism evidence="4 5">
    <name type="scientific">Thlaspi arvense</name>
    <name type="common">Field penny-cress</name>
    <dbReference type="NCBI Taxonomy" id="13288"/>
    <lineage>
        <taxon>Eukaryota</taxon>
        <taxon>Viridiplantae</taxon>
        <taxon>Streptophyta</taxon>
        <taxon>Embryophyta</taxon>
        <taxon>Tracheophyta</taxon>
        <taxon>Spermatophyta</taxon>
        <taxon>Magnoliopsida</taxon>
        <taxon>eudicotyledons</taxon>
        <taxon>Gunneridae</taxon>
        <taxon>Pentapetalae</taxon>
        <taxon>rosids</taxon>
        <taxon>malvids</taxon>
        <taxon>Brassicales</taxon>
        <taxon>Brassicaceae</taxon>
        <taxon>Thlaspideae</taxon>
        <taxon>Thlaspi</taxon>
    </lineage>
</organism>
<protein>
    <recommendedName>
        <fullName evidence="2">3-hydroxyisobutyryl-CoA hydrolase</fullName>
        <shortName evidence="2">HIB-CoA hydrolase</shortName>
        <shortName evidence="2">HIBYL-CoA-H</shortName>
        <ecNumber evidence="2">3.1.2.4</ecNumber>
    </recommendedName>
    <alternativeName>
        <fullName evidence="2">3-hydroxyisobutyryl-coenzyme A hydrolase</fullName>
    </alternativeName>
</protein>
<comment type="caution">
    <text evidence="4">The sequence shown here is derived from an EMBL/GenBank/DDBJ whole genome shotgun (WGS) entry which is preliminary data.</text>
</comment>